<dbReference type="PANTHER" id="PTHR30432">
    <property type="entry name" value="TRANSCRIPTIONAL REGULATOR MODE"/>
    <property type="match status" value="1"/>
</dbReference>
<dbReference type="PIRSF" id="PIRSF005763">
    <property type="entry name" value="Txn_reg_ModE"/>
    <property type="match status" value="1"/>
</dbReference>
<comment type="caution">
    <text evidence="6">The sequence shown here is derived from an EMBL/GenBank/DDBJ whole genome shotgun (WGS) entry which is preliminary data.</text>
</comment>
<dbReference type="EMBL" id="LAZR01000610">
    <property type="protein sequence ID" value="KKN62872.1"/>
    <property type="molecule type" value="Genomic_DNA"/>
</dbReference>
<dbReference type="InterPro" id="IPR005116">
    <property type="entry name" value="Transp-assoc_OB_typ1"/>
</dbReference>
<dbReference type="Gene3D" id="2.40.50.100">
    <property type="match status" value="2"/>
</dbReference>
<dbReference type="NCBIfam" id="TIGR00638">
    <property type="entry name" value="Mop"/>
    <property type="match status" value="2"/>
</dbReference>
<evidence type="ECO:0000256" key="4">
    <source>
        <dbReference type="ARBA" id="ARBA00022737"/>
    </source>
</evidence>
<evidence type="ECO:0000256" key="1">
    <source>
        <dbReference type="ARBA" id="ARBA00008110"/>
    </source>
</evidence>
<keyword evidence="2" id="KW-0813">Transport</keyword>
<protein>
    <recommendedName>
        <fullName evidence="5">Mop domain-containing protein</fullName>
    </recommendedName>
</protein>
<dbReference type="InterPro" id="IPR000847">
    <property type="entry name" value="LysR_HTH_N"/>
</dbReference>
<keyword evidence="4" id="KW-0677">Repeat</keyword>
<keyword evidence="3" id="KW-0500">Molybdenum</keyword>
<dbReference type="InterPro" id="IPR036390">
    <property type="entry name" value="WH_DNA-bd_sf"/>
</dbReference>
<dbReference type="GO" id="GO:0030151">
    <property type="term" value="F:molybdenum ion binding"/>
    <property type="evidence" value="ECO:0007669"/>
    <property type="project" value="InterPro"/>
</dbReference>
<feature type="domain" description="Mop" evidence="5">
    <location>
        <begin position="131"/>
        <end position="197"/>
    </location>
</feature>
<feature type="domain" description="Mop" evidence="5">
    <location>
        <begin position="202"/>
        <end position="268"/>
    </location>
</feature>
<dbReference type="InterPro" id="IPR051815">
    <property type="entry name" value="Molybdate_resp_trans_reg"/>
</dbReference>
<dbReference type="GO" id="GO:0003700">
    <property type="term" value="F:DNA-binding transcription factor activity"/>
    <property type="evidence" value="ECO:0007669"/>
    <property type="project" value="InterPro"/>
</dbReference>
<dbReference type="Pfam" id="PF03459">
    <property type="entry name" value="TOBE"/>
    <property type="match status" value="2"/>
</dbReference>
<organism evidence="6">
    <name type="scientific">marine sediment metagenome</name>
    <dbReference type="NCBI Taxonomy" id="412755"/>
    <lineage>
        <taxon>unclassified sequences</taxon>
        <taxon>metagenomes</taxon>
        <taxon>ecological metagenomes</taxon>
    </lineage>
</organism>
<dbReference type="Pfam" id="PF00126">
    <property type="entry name" value="HTH_1"/>
    <property type="match status" value="1"/>
</dbReference>
<dbReference type="AlphaFoldDB" id="A0A0F9SKK2"/>
<name>A0A0F9SKK2_9ZZZZ</name>
<accession>A0A0F9SKK2</accession>
<evidence type="ECO:0000259" key="5">
    <source>
        <dbReference type="PROSITE" id="PS51866"/>
    </source>
</evidence>
<dbReference type="Gene3D" id="1.10.10.10">
    <property type="entry name" value="Winged helix-like DNA-binding domain superfamily/Winged helix DNA-binding domain"/>
    <property type="match status" value="1"/>
</dbReference>
<comment type="similarity">
    <text evidence="1">Belongs to the ModE family.</text>
</comment>
<dbReference type="InterPro" id="IPR008995">
    <property type="entry name" value="Mo/tungstate-bd_C_term_dom"/>
</dbReference>
<dbReference type="SUPFAM" id="SSF46785">
    <property type="entry name" value="Winged helix' DNA-binding domain"/>
    <property type="match status" value="1"/>
</dbReference>
<gene>
    <name evidence="6" type="ORF">LCGC14_0507710</name>
</gene>
<dbReference type="InterPro" id="IPR003725">
    <property type="entry name" value="ModE-bd_N"/>
</dbReference>
<evidence type="ECO:0000256" key="3">
    <source>
        <dbReference type="ARBA" id="ARBA00022505"/>
    </source>
</evidence>
<proteinExistence type="inferred from homology"/>
<dbReference type="InterPro" id="IPR016462">
    <property type="entry name" value="ModE"/>
</dbReference>
<evidence type="ECO:0000313" key="6">
    <source>
        <dbReference type="EMBL" id="KKN62872.1"/>
    </source>
</evidence>
<reference evidence="6" key="1">
    <citation type="journal article" date="2015" name="Nature">
        <title>Complex archaea that bridge the gap between prokaryotes and eukaryotes.</title>
        <authorList>
            <person name="Spang A."/>
            <person name="Saw J.H."/>
            <person name="Jorgensen S.L."/>
            <person name="Zaremba-Niedzwiedzka K."/>
            <person name="Martijn J."/>
            <person name="Lind A.E."/>
            <person name="van Eijk R."/>
            <person name="Schleper C."/>
            <person name="Guy L."/>
            <person name="Ettema T.J."/>
        </authorList>
    </citation>
    <scope>NUCLEOTIDE SEQUENCE</scope>
</reference>
<dbReference type="PANTHER" id="PTHR30432:SF1">
    <property type="entry name" value="DNA-BINDING TRANSCRIPTIONAL DUAL REGULATOR MODE"/>
    <property type="match status" value="1"/>
</dbReference>
<sequence length="270" mass="28769">MEKEKNTKGQLKGDIFLLTDSQRSFASSQIELLKAINQCGSISKAAKHIGISYKTAWDRIDAMNNMSSQTLVNRSAGGAQGGGTALTELGQRIIEGFEALQNEHQAFLDQLGDKLHSLNDIANFVKSENMKTSAKNQFRGTINSITMGAVNTEIALDIGTDRHLIAIITHDSVQNLGLKDRSEVIALINASSIIVSTDINIATSARNKFIGKVSCIVLGAVNADITLDIGGGKSMSAMITNTSVTELGLKEGDSACVIFKAPSVTLLKEA</sequence>
<dbReference type="InterPro" id="IPR036388">
    <property type="entry name" value="WH-like_DNA-bd_sf"/>
</dbReference>
<dbReference type="PROSITE" id="PS51866">
    <property type="entry name" value="MOP"/>
    <property type="match status" value="2"/>
</dbReference>
<evidence type="ECO:0000256" key="2">
    <source>
        <dbReference type="ARBA" id="ARBA00022448"/>
    </source>
</evidence>
<dbReference type="NCBIfam" id="TIGR00637">
    <property type="entry name" value="ModE_repress"/>
    <property type="match status" value="1"/>
</dbReference>
<dbReference type="InterPro" id="IPR004606">
    <property type="entry name" value="Mop_domain"/>
</dbReference>
<dbReference type="GO" id="GO:0015689">
    <property type="term" value="P:molybdate ion transport"/>
    <property type="evidence" value="ECO:0007669"/>
    <property type="project" value="InterPro"/>
</dbReference>
<dbReference type="SUPFAM" id="SSF50331">
    <property type="entry name" value="MOP-like"/>
    <property type="match status" value="2"/>
</dbReference>